<dbReference type="GO" id="GO:0055085">
    <property type="term" value="P:transmembrane transport"/>
    <property type="evidence" value="ECO:0007669"/>
    <property type="project" value="TreeGrafter"/>
</dbReference>
<keyword evidence="1" id="KW-0732">Signal</keyword>
<dbReference type="Proteomes" id="UP000275394">
    <property type="component" value="Unassembled WGS sequence"/>
</dbReference>
<dbReference type="AlphaFoldDB" id="A0A3N2E036"/>
<feature type="signal peptide" evidence="1">
    <location>
        <begin position="1"/>
        <end position="24"/>
    </location>
</feature>
<dbReference type="InterPro" id="IPR011250">
    <property type="entry name" value="OMP/PagP_B-barrel"/>
</dbReference>
<dbReference type="PANTHER" id="PTHR36920">
    <property type="match status" value="1"/>
</dbReference>
<dbReference type="Gene3D" id="2.40.160.20">
    <property type="match status" value="1"/>
</dbReference>
<protein>
    <submittedName>
        <fullName evidence="2">Outer membrane protein</fullName>
    </submittedName>
</protein>
<feature type="chain" id="PRO_5018208711" evidence="1">
    <location>
        <begin position="25"/>
        <end position="223"/>
    </location>
</feature>
<comment type="caution">
    <text evidence="2">The sequence shown here is derived from an EMBL/GenBank/DDBJ whole genome shotgun (WGS) entry which is preliminary data.</text>
</comment>
<dbReference type="Pfam" id="PF03922">
    <property type="entry name" value="OmpW"/>
    <property type="match status" value="1"/>
</dbReference>
<dbReference type="InterPro" id="IPR005618">
    <property type="entry name" value="OMPW"/>
</dbReference>
<sequence length="223" mass="23619">MSFNVKALLMSAAVAAVVAPAAQALEGGDMIVRFGAVKVAPNVDSGPVSLNGAPTFKGVEVSDDTQFGISGTYMLAPTVGIELLAATPFEHDITLEEGVKVGSTKHLPPTLSVQYYPLGASQSKWQPYLGLGVNYTTFFSESVDPELEAALGAPAEMELDDSWGLAGQVGVDYYINDKWLINASAMYADINTSATITADNGNVAKVDADLDPWVYRLNVGYKF</sequence>
<dbReference type="OrthoDB" id="9807574at2"/>
<organism evidence="2 3">
    <name type="scientific">Sinobacterium caligoides</name>
    <dbReference type="NCBI Taxonomy" id="933926"/>
    <lineage>
        <taxon>Bacteria</taxon>
        <taxon>Pseudomonadati</taxon>
        <taxon>Pseudomonadota</taxon>
        <taxon>Gammaproteobacteria</taxon>
        <taxon>Cellvibrionales</taxon>
        <taxon>Spongiibacteraceae</taxon>
        <taxon>Sinobacterium</taxon>
    </lineage>
</organism>
<reference evidence="2 3" key="1">
    <citation type="submission" date="2018-11" db="EMBL/GenBank/DDBJ databases">
        <title>Genomic Encyclopedia of Type Strains, Phase IV (KMG-IV): sequencing the most valuable type-strain genomes for metagenomic binning, comparative biology and taxonomic classification.</title>
        <authorList>
            <person name="Goeker M."/>
        </authorList>
    </citation>
    <scope>NUCLEOTIDE SEQUENCE [LARGE SCALE GENOMIC DNA]</scope>
    <source>
        <strain evidence="2 3">DSM 100316</strain>
    </source>
</reference>
<dbReference type="GO" id="GO:0019867">
    <property type="term" value="C:outer membrane"/>
    <property type="evidence" value="ECO:0007669"/>
    <property type="project" value="InterPro"/>
</dbReference>
<evidence type="ECO:0000313" key="2">
    <source>
        <dbReference type="EMBL" id="ROS05272.1"/>
    </source>
</evidence>
<dbReference type="RefSeq" id="WP_123711767.1">
    <property type="nucleotide sequence ID" value="NZ_RKHR01000003.1"/>
</dbReference>
<evidence type="ECO:0000313" key="3">
    <source>
        <dbReference type="Proteomes" id="UP000275394"/>
    </source>
</evidence>
<proteinExistence type="predicted"/>
<evidence type="ECO:0000256" key="1">
    <source>
        <dbReference type="SAM" id="SignalP"/>
    </source>
</evidence>
<dbReference type="SUPFAM" id="SSF56925">
    <property type="entry name" value="OMPA-like"/>
    <property type="match status" value="1"/>
</dbReference>
<dbReference type="EMBL" id="RKHR01000003">
    <property type="protein sequence ID" value="ROS05272.1"/>
    <property type="molecule type" value="Genomic_DNA"/>
</dbReference>
<accession>A0A3N2E036</accession>
<dbReference type="PANTHER" id="PTHR36920:SF1">
    <property type="entry name" value="OUTER MEMBRANE PROTEIN W"/>
    <property type="match status" value="1"/>
</dbReference>
<gene>
    <name evidence="2" type="ORF">EDC56_0802</name>
</gene>
<name>A0A3N2E036_9GAMM</name>
<keyword evidence="3" id="KW-1185">Reference proteome</keyword>